<evidence type="ECO:0000256" key="2">
    <source>
        <dbReference type="SAM" id="MobiDB-lite"/>
    </source>
</evidence>
<dbReference type="InterPro" id="IPR029044">
    <property type="entry name" value="Nucleotide-diphossugar_trans"/>
</dbReference>
<sequence>MVLLAGGRGSRLGGVWKALLRRDGASLLSAALAAVVESLPRARVVVVGPDALRPALAESPHGSTVTLVREEPAFAGPLAAVAAGLDAARDVAGHGSAGEPGPASGLTLLLAVDYVRPRGIVAALAARASELGTDGPRNAGAEKPATEEGVRAEGDPGEAEPGGPGPDALVPVDASGRQQPLAALWRSDSLRRALEAAARPAAGVAGAGPLSVRLADAPMRRITRAEGVVVREWRTVEPHLFDDVDTWEDAAAHGIQGDRA</sequence>
<feature type="domain" description="MobA-like NTP transferase" evidence="3">
    <location>
        <begin position="2"/>
        <end position="198"/>
    </location>
</feature>
<gene>
    <name evidence="4" type="ORF">GCM10022377_11060</name>
</gene>
<dbReference type="PANTHER" id="PTHR19136:SF81">
    <property type="entry name" value="MOLYBDENUM COFACTOR GUANYLYLTRANSFERASE"/>
    <property type="match status" value="1"/>
</dbReference>
<dbReference type="Pfam" id="PF12804">
    <property type="entry name" value="NTP_transf_3"/>
    <property type="match status" value="1"/>
</dbReference>
<comment type="caution">
    <text evidence="4">The sequence shown here is derived from an EMBL/GenBank/DDBJ whole genome shotgun (WGS) entry which is preliminary data.</text>
</comment>
<dbReference type="SUPFAM" id="SSF53448">
    <property type="entry name" value="Nucleotide-diphospho-sugar transferases"/>
    <property type="match status" value="1"/>
</dbReference>
<accession>A0ABP7D675</accession>
<dbReference type="Gene3D" id="3.90.550.10">
    <property type="entry name" value="Spore Coat Polysaccharide Biosynthesis Protein SpsA, Chain A"/>
    <property type="match status" value="1"/>
</dbReference>
<dbReference type="EMBL" id="BAABCJ010000001">
    <property type="protein sequence ID" value="GAA3699838.1"/>
    <property type="molecule type" value="Genomic_DNA"/>
</dbReference>
<protein>
    <recommendedName>
        <fullName evidence="3">MobA-like NTP transferase domain-containing protein</fullName>
    </recommendedName>
</protein>
<proteinExistence type="predicted"/>
<feature type="region of interest" description="Disordered" evidence="2">
    <location>
        <begin position="131"/>
        <end position="167"/>
    </location>
</feature>
<dbReference type="Proteomes" id="UP001501536">
    <property type="component" value="Unassembled WGS sequence"/>
</dbReference>
<evidence type="ECO:0000313" key="4">
    <source>
        <dbReference type="EMBL" id="GAA3699838.1"/>
    </source>
</evidence>
<evidence type="ECO:0000256" key="1">
    <source>
        <dbReference type="ARBA" id="ARBA00022679"/>
    </source>
</evidence>
<reference evidence="5" key="1">
    <citation type="journal article" date="2019" name="Int. J. Syst. Evol. Microbiol.">
        <title>The Global Catalogue of Microorganisms (GCM) 10K type strain sequencing project: providing services to taxonomists for standard genome sequencing and annotation.</title>
        <authorList>
            <consortium name="The Broad Institute Genomics Platform"/>
            <consortium name="The Broad Institute Genome Sequencing Center for Infectious Disease"/>
            <person name="Wu L."/>
            <person name="Ma J."/>
        </authorList>
    </citation>
    <scope>NUCLEOTIDE SEQUENCE [LARGE SCALE GENOMIC DNA]</scope>
    <source>
        <strain evidence="5">JCM 16961</strain>
    </source>
</reference>
<organism evidence="4 5">
    <name type="scientific">Zhihengliuella alba</name>
    <dbReference type="NCBI Taxonomy" id="547018"/>
    <lineage>
        <taxon>Bacteria</taxon>
        <taxon>Bacillati</taxon>
        <taxon>Actinomycetota</taxon>
        <taxon>Actinomycetes</taxon>
        <taxon>Micrococcales</taxon>
        <taxon>Micrococcaceae</taxon>
        <taxon>Zhihengliuella</taxon>
    </lineage>
</organism>
<keyword evidence="1" id="KW-0808">Transferase</keyword>
<evidence type="ECO:0000259" key="3">
    <source>
        <dbReference type="Pfam" id="PF12804"/>
    </source>
</evidence>
<keyword evidence="5" id="KW-1185">Reference proteome</keyword>
<dbReference type="InterPro" id="IPR025877">
    <property type="entry name" value="MobA-like_NTP_Trfase"/>
</dbReference>
<name>A0ABP7D675_9MICC</name>
<feature type="compositionally biased region" description="Basic and acidic residues" evidence="2">
    <location>
        <begin position="144"/>
        <end position="154"/>
    </location>
</feature>
<evidence type="ECO:0000313" key="5">
    <source>
        <dbReference type="Proteomes" id="UP001501536"/>
    </source>
</evidence>
<dbReference type="PANTHER" id="PTHR19136">
    <property type="entry name" value="MOLYBDENUM COFACTOR GUANYLYLTRANSFERASE"/>
    <property type="match status" value="1"/>
</dbReference>